<evidence type="ECO:0000313" key="2">
    <source>
        <dbReference type="EMBL" id="TRZ11204.1"/>
    </source>
</evidence>
<sequence>MSNRHATEHTNEDQNQIEINDIIRLWDSSKGIDGSADIMEAVSTLRPQTGGCNGPIIRHPGRMIGPG</sequence>
<evidence type="ECO:0000256" key="1">
    <source>
        <dbReference type="SAM" id="MobiDB-lite"/>
    </source>
</evidence>
<accession>A0A8K1G3L3</accession>
<protein>
    <submittedName>
        <fullName evidence="2">Uncharacterized protein</fullName>
    </submittedName>
</protein>
<gene>
    <name evidence="2" type="ORF">HGM15179_015905</name>
</gene>
<dbReference type="AlphaFoldDB" id="A0A8K1G3L3"/>
<comment type="caution">
    <text evidence="2">The sequence shown here is derived from an EMBL/GenBank/DDBJ whole genome shotgun (WGS) entry which is preliminary data.</text>
</comment>
<organism evidence="2 3">
    <name type="scientific">Zosterops borbonicus</name>
    <dbReference type="NCBI Taxonomy" id="364589"/>
    <lineage>
        <taxon>Eukaryota</taxon>
        <taxon>Metazoa</taxon>
        <taxon>Chordata</taxon>
        <taxon>Craniata</taxon>
        <taxon>Vertebrata</taxon>
        <taxon>Euteleostomi</taxon>
        <taxon>Archelosauria</taxon>
        <taxon>Archosauria</taxon>
        <taxon>Dinosauria</taxon>
        <taxon>Saurischia</taxon>
        <taxon>Theropoda</taxon>
        <taxon>Coelurosauria</taxon>
        <taxon>Aves</taxon>
        <taxon>Neognathae</taxon>
        <taxon>Neoaves</taxon>
        <taxon>Telluraves</taxon>
        <taxon>Australaves</taxon>
        <taxon>Passeriformes</taxon>
        <taxon>Sylvioidea</taxon>
        <taxon>Zosteropidae</taxon>
        <taxon>Zosterops</taxon>
    </lineage>
</organism>
<name>A0A8K1G3L3_9PASS</name>
<evidence type="ECO:0000313" key="3">
    <source>
        <dbReference type="Proteomes" id="UP000796761"/>
    </source>
</evidence>
<proteinExistence type="predicted"/>
<dbReference type="Proteomes" id="UP000796761">
    <property type="component" value="Unassembled WGS sequence"/>
</dbReference>
<keyword evidence="3" id="KW-1185">Reference proteome</keyword>
<dbReference type="EMBL" id="SWJQ01000745">
    <property type="protein sequence ID" value="TRZ11204.1"/>
    <property type="molecule type" value="Genomic_DNA"/>
</dbReference>
<feature type="region of interest" description="Disordered" evidence="1">
    <location>
        <begin position="48"/>
        <end position="67"/>
    </location>
</feature>
<reference evidence="2" key="1">
    <citation type="submission" date="2019-04" db="EMBL/GenBank/DDBJ databases">
        <title>Genome assembly of Zosterops borbonicus 15179.</title>
        <authorList>
            <person name="Leroy T."/>
            <person name="Anselmetti Y."/>
            <person name="Tilak M.-K."/>
            <person name="Nabholz B."/>
        </authorList>
    </citation>
    <scope>NUCLEOTIDE SEQUENCE</scope>
    <source>
        <strain evidence="2">HGM_15179</strain>
        <tissue evidence="2">Muscle</tissue>
    </source>
</reference>